<evidence type="ECO:0000313" key="2">
    <source>
        <dbReference type="EMBL" id="RJE19279.1"/>
    </source>
</evidence>
<gene>
    <name evidence="2" type="ORF">PHISCL_08383</name>
</gene>
<protein>
    <submittedName>
        <fullName evidence="2">Uncharacterized protein</fullName>
    </submittedName>
</protein>
<comment type="caution">
    <text evidence="2">The sequence shown here is derived from an EMBL/GenBank/DDBJ whole genome shotgun (WGS) entry which is preliminary data.</text>
</comment>
<organism evidence="2 3">
    <name type="scientific">Aspergillus sclerotialis</name>
    <dbReference type="NCBI Taxonomy" id="2070753"/>
    <lineage>
        <taxon>Eukaryota</taxon>
        <taxon>Fungi</taxon>
        <taxon>Dikarya</taxon>
        <taxon>Ascomycota</taxon>
        <taxon>Pezizomycotina</taxon>
        <taxon>Eurotiomycetes</taxon>
        <taxon>Eurotiomycetidae</taxon>
        <taxon>Eurotiales</taxon>
        <taxon>Aspergillaceae</taxon>
        <taxon>Aspergillus</taxon>
        <taxon>Aspergillus subgen. Polypaecilum</taxon>
    </lineage>
</organism>
<dbReference type="Proteomes" id="UP000266188">
    <property type="component" value="Unassembled WGS sequence"/>
</dbReference>
<dbReference type="SUPFAM" id="SSF50978">
    <property type="entry name" value="WD40 repeat-like"/>
    <property type="match status" value="1"/>
</dbReference>
<feature type="repeat" description="WD" evidence="1">
    <location>
        <begin position="186"/>
        <end position="221"/>
    </location>
</feature>
<accession>A0A3A2Z853</accession>
<dbReference type="EMBL" id="MVGC01000427">
    <property type="protein sequence ID" value="RJE19279.1"/>
    <property type="molecule type" value="Genomic_DNA"/>
</dbReference>
<dbReference type="Pfam" id="PF25499">
    <property type="entry name" value="Beta-prop_pof12"/>
    <property type="match status" value="1"/>
</dbReference>
<sequence length="308" mass="33822">MASSSPYLLTVTQNKVLSLYELPVEVSTKVDLATGPRQLASLQADSILAPLSLSLRTTASEIVASVVYTFFHLGCAWSLGIQELRLSKSGQQMGSRLATTVDCQYGIKPQQTVSGLGRRSSAAGNRLSKSELQTVPTEATIVHQEPPTSISYSHPYLLTSHANNTLTMYLVVSTSESLFIKGGQRLWGHTSSVSAARVSDRGKAVSISSRGNEIRLWELESVASGLQKGLKEENSIQVTPESKQQKQWEDAQFVGGTIDRRVREERSISAEMGHRLVRLRSCVGFDDERVILLREKEAGTQIECYDFT</sequence>
<dbReference type="OrthoDB" id="3219396at2759"/>
<dbReference type="InterPro" id="IPR015943">
    <property type="entry name" value="WD40/YVTN_repeat-like_dom_sf"/>
</dbReference>
<dbReference type="AlphaFoldDB" id="A0A3A2Z853"/>
<keyword evidence="3" id="KW-1185">Reference proteome</keyword>
<dbReference type="InterPro" id="IPR001680">
    <property type="entry name" value="WD40_rpt"/>
</dbReference>
<proteinExistence type="predicted"/>
<evidence type="ECO:0000313" key="3">
    <source>
        <dbReference type="Proteomes" id="UP000266188"/>
    </source>
</evidence>
<dbReference type="InterPro" id="IPR036322">
    <property type="entry name" value="WD40_repeat_dom_sf"/>
</dbReference>
<evidence type="ECO:0000256" key="1">
    <source>
        <dbReference type="PROSITE-ProRule" id="PRU00221"/>
    </source>
</evidence>
<dbReference type="Gene3D" id="2.130.10.10">
    <property type="entry name" value="YVTN repeat-like/Quinoprotein amine dehydrogenase"/>
    <property type="match status" value="1"/>
</dbReference>
<dbReference type="STRING" id="2070753.A0A3A2Z853"/>
<reference evidence="3" key="1">
    <citation type="submission" date="2017-02" db="EMBL/GenBank/DDBJ databases">
        <authorList>
            <person name="Tafer H."/>
            <person name="Lopandic K."/>
        </authorList>
    </citation>
    <scope>NUCLEOTIDE SEQUENCE [LARGE SCALE GENOMIC DNA]</scope>
    <source>
        <strain evidence="3">CBS 366.77</strain>
    </source>
</reference>
<keyword evidence="1" id="KW-0853">WD repeat</keyword>
<name>A0A3A2Z853_9EURO</name>
<dbReference type="PROSITE" id="PS50082">
    <property type="entry name" value="WD_REPEATS_2"/>
    <property type="match status" value="1"/>
</dbReference>